<gene>
    <name evidence="2" type="ORF">FHR38_001232</name>
</gene>
<dbReference type="AlphaFoldDB" id="A0A7W7WNG3"/>
<dbReference type="RefSeq" id="WP_184533540.1">
    <property type="nucleotide sequence ID" value="NZ_JACHJW010000001.1"/>
</dbReference>
<dbReference type="InterPro" id="IPR011991">
    <property type="entry name" value="ArsR-like_HTH"/>
</dbReference>
<dbReference type="GO" id="GO:0003700">
    <property type="term" value="F:DNA-binding transcription factor activity"/>
    <property type="evidence" value="ECO:0007669"/>
    <property type="project" value="InterPro"/>
</dbReference>
<reference evidence="2 3" key="1">
    <citation type="submission" date="2020-08" db="EMBL/GenBank/DDBJ databases">
        <title>Sequencing the genomes of 1000 actinobacteria strains.</title>
        <authorList>
            <person name="Klenk H.-P."/>
        </authorList>
    </citation>
    <scope>NUCLEOTIDE SEQUENCE [LARGE SCALE GENOMIC DNA]</scope>
    <source>
        <strain evidence="2 3">DSM 45886</strain>
    </source>
</reference>
<evidence type="ECO:0000313" key="3">
    <source>
        <dbReference type="Proteomes" id="UP000578819"/>
    </source>
</evidence>
<protein>
    <submittedName>
        <fullName evidence="2">DNA-binding transcriptional ArsR family regulator</fullName>
    </submittedName>
</protein>
<dbReference type="SMART" id="SM00418">
    <property type="entry name" value="HTH_ARSR"/>
    <property type="match status" value="1"/>
</dbReference>
<name>A0A7W7WNG3_9ACTN</name>
<accession>A0A7W7WNG3</accession>
<dbReference type="InterPro" id="IPR001845">
    <property type="entry name" value="HTH_ArsR_DNA-bd_dom"/>
</dbReference>
<dbReference type="EMBL" id="JACHJW010000001">
    <property type="protein sequence ID" value="MBB4957499.1"/>
    <property type="molecule type" value="Genomic_DNA"/>
</dbReference>
<dbReference type="Proteomes" id="UP000578819">
    <property type="component" value="Unassembled WGS sequence"/>
</dbReference>
<dbReference type="InterPro" id="IPR036388">
    <property type="entry name" value="WH-like_DNA-bd_sf"/>
</dbReference>
<dbReference type="PRINTS" id="PR00778">
    <property type="entry name" value="HTHARSR"/>
</dbReference>
<evidence type="ECO:0000313" key="2">
    <source>
        <dbReference type="EMBL" id="MBB4957499.1"/>
    </source>
</evidence>
<dbReference type="SUPFAM" id="SSF46785">
    <property type="entry name" value="Winged helix' DNA-binding domain"/>
    <property type="match status" value="1"/>
</dbReference>
<evidence type="ECO:0000259" key="1">
    <source>
        <dbReference type="PROSITE" id="PS50987"/>
    </source>
</evidence>
<dbReference type="Gene3D" id="1.10.10.10">
    <property type="entry name" value="Winged helix-like DNA-binding domain superfamily/Winged helix DNA-binding domain"/>
    <property type="match status" value="1"/>
</dbReference>
<organism evidence="2 3">
    <name type="scientific">Micromonospora polyrhachis</name>
    <dbReference type="NCBI Taxonomy" id="1282883"/>
    <lineage>
        <taxon>Bacteria</taxon>
        <taxon>Bacillati</taxon>
        <taxon>Actinomycetota</taxon>
        <taxon>Actinomycetes</taxon>
        <taxon>Micromonosporales</taxon>
        <taxon>Micromonosporaceae</taxon>
        <taxon>Micromonospora</taxon>
    </lineage>
</organism>
<dbReference type="CDD" id="cd00090">
    <property type="entry name" value="HTH_ARSR"/>
    <property type="match status" value="1"/>
</dbReference>
<feature type="domain" description="HTH arsR-type" evidence="1">
    <location>
        <begin position="23"/>
        <end position="117"/>
    </location>
</feature>
<dbReference type="InterPro" id="IPR036390">
    <property type="entry name" value="WH_DNA-bd_sf"/>
</dbReference>
<comment type="caution">
    <text evidence="2">The sequence shown here is derived from an EMBL/GenBank/DDBJ whole genome shotgun (WGS) entry which is preliminary data.</text>
</comment>
<keyword evidence="3" id="KW-1185">Reference proteome</keyword>
<proteinExistence type="predicted"/>
<sequence>MPQQAPTPDPYAPEANAGRVLTHPTRDEIRLESVLHALADPTRLHIAHTLARLGTEVPCSVIDLAVSKSTTTHHYRVLREAGVISQVYRGTAKLNGLRRADLDARFPGLLDSVLTAAGRQATEG</sequence>
<dbReference type="GO" id="GO:0003677">
    <property type="term" value="F:DNA binding"/>
    <property type="evidence" value="ECO:0007669"/>
    <property type="project" value="UniProtKB-KW"/>
</dbReference>
<keyword evidence="2" id="KW-0238">DNA-binding</keyword>
<dbReference type="PROSITE" id="PS50987">
    <property type="entry name" value="HTH_ARSR_2"/>
    <property type="match status" value="1"/>
</dbReference>